<evidence type="ECO:0000313" key="2">
    <source>
        <dbReference type="Proteomes" id="UP001565435"/>
    </source>
</evidence>
<dbReference type="EMBL" id="JBGBYS010000027">
    <property type="protein sequence ID" value="MEY9260353.1"/>
    <property type="molecule type" value="Genomic_DNA"/>
</dbReference>
<evidence type="ECO:0000313" key="1">
    <source>
        <dbReference type="EMBL" id="MEY9260353.1"/>
    </source>
</evidence>
<protein>
    <submittedName>
        <fullName evidence="1">Uncharacterized protein</fullName>
    </submittedName>
</protein>
<name>A0ABV4EPU1_BREEP</name>
<sequence>MLELIGVDLWHDFYPSWNLSSREVNQTFSSPMGCPAATTLLPGTPVSGVYW</sequence>
<keyword evidence="2" id="KW-1185">Reference proteome</keyword>
<proteinExistence type="predicted"/>
<accession>A0ABV4EPU1</accession>
<organism evidence="1 2">
    <name type="scientific">Brevibacterium epidermidis</name>
    <dbReference type="NCBI Taxonomy" id="1698"/>
    <lineage>
        <taxon>Bacteria</taxon>
        <taxon>Bacillati</taxon>
        <taxon>Actinomycetota</taxon>
        <taxon>Actinomycetes</taxon>
        <taxon>Micrococcales</taxon>
        <taxon>Brevibacteriaceae</taxon>
        <taxon>Brevibacterium</taxon>
    </lineage>
</organism>
<comment type="caution">
    <text evidence="1">The sequence shown here is derived from an EMBL/GenBank/DDBJ whole genome shotgun (WGS) entry which is preliminary data.</text>
</comment>
<reference evidence="1 2" key="1">
    <citation type="submission" date="2024-07" db="EMBL/GenBank/DDBJ databases">
        <title>Mealworm larvae gut microbial communities from Newark, Delaware, USA.</title>
        <authorList>
            <person name="Blenner M."/>
        </authorList>
    </citation>
    <scope>NUCLEOTIDE SEQUENCE [LARGE SCALE GENOMIC DNA]</scope>
    <source>
        <strain evidence="1 2">UD i117</strain>
    </source>
</reference>
<dbReference type="Proteomes" id="UP001565435">
    <property type="component" value="Unassembled WGS sequence"/>
</dbReference>
<gene>
    <name evidence="1" type="ORF">ABH903_003396</name>
</gene>